<organism evidence="5 6">
    <name type="scientific">Anatilimnocola aggregata</name>
    <dbReference type="NCBI Taxonomy" id="2528021"/>
    <lineage>
        <taxon>Bacteria</taxon>
        <taxon>Pseudomonadati</taxon>
        <taxon>Planctomycetota</taxon>
        <taxon>Planctomycetia</taxon>
        <taxon>Pirellulales</taxon>
        <taxon>Pirellulaceae</taxon>
        <taxon>Anatilimnocola</taxon>
    </lineage>
</organism>
<dbReference type="OrthoDB" id="9778118at2"/>
<dbReference type="Proteomes" id="UP000315017">
    <property type="component" value="Chromosome"/>
</dbReference>
<dbReference type="GO" id="GO:0009097">
    <property type="term" value="P:isoleucine biosynthetic process"/>
    <property type="evidence" value="ECO:0007669"/>
    <property type="project" value="TreeGrafter"/>
</dbReference>
<dbReference type="InterPro" id="IPR050147">
    <property type="entry name" value="Ser/Thr_Dehydratase"/>
</dbReference>
<dbReference type="InterPro" id="IPR001926">
    <property type="entry name" value="TrpB-like_PALP"/>
</dbReference>
<comment type="cofactor">
    <cofactor evidence="1">
        <name>pyridoxal 5'-phosphate</name>
        <dbReference type="ChEBI" id="CHEBI:597326"/>
    </cofactor>
</comment>
<dbReference type="GO" id="GO:0004795">
    <property type="term" value="F:threonine synthase activity"/>
    <property type="evidence" value="ECO:0007669"/>
    <property type="project" value="UniProtKB-EC"/>
</dbReference>
<sequence>MTIWRFADRLEPIAPAARLTLGEGNTPLVRSTRLGPSLGLSNLFFKLEISNPTASYKDRFAAAAISHMVAAGQTRCVATSSGNTGSSLAAYCALAQIECLIAIVEGAPLGKLQQMLAYGAKLFRIRGFGLDPQLTKDAFTTVKELGAQPGSATQVSSYTVSPLGMSGVKSLSYELAEQAEKIDHVFCPAGGGGMALAVARGFADLVQLGKIARSPRVEVVQPAGNDTIATPLRRGDATAREVSCTSRVSGLQVPNVMDGDLVVTECRACGGTGHAVSDEAVWETQARLAREEGIFCEPAGATSVTGLIQAAREGLLDPAATIVCCVTGSGFKDPPSVERMLAGTSCPLISLDEFREVSRAR</sequence>
<keyword evidence="6" id="KW-1185">Reference proteome</keyword>
<dbReference type="GO" id="GO:0004794">
    <property type="term" value="F:threonine deaminase activity"/>
    <property type="evidence" value="ECO:0007669"/>
    <property type="project" value="TreeGrafter"/>
</dbReference>
<dbReference type="Pfam" id="PF00291">
    <property type="entry name" value="PALP"/>
    <property type="match status" value="1"/>
</dbReference>
<keyword evidence="2" id="KW-0663">Pyridoxal phosphate</keyword>
<dbReference type="KEGG" id="aagg:ETAA8_14160"/>
<evidence type="ECO:0000256" key="2">
    <source>
        <dbReference type="ARBA" id="ARBA00022898"/>
    </source>
</evidence>
<dbReference type="Gene3D" id="3.40.50.1100">
    <property type="match status" value="2"/>
</dbReference>
<dbReference type="EC" id="4.2.3.1" evidence="5"/>
<dbReference type="EMBL" id="CP036274">
    <property type="protein sequence ID" value="QDU26338.1"/>
    <property type="molecule type" value="Genomic_DNA"/>
</dbReference>
<accession>A0A517Y7X4</accession>
<dbReference type="GO" id="GO:0006565">
    <property type="term" value="P:L-serine catabolic process"/>
    <property type="evidence" value="ECO:0007669"/>
    <property type="project" value="TreeGrafter"/>
</dbReference>
<dbReference type="InterPro" id="IPR036052">
    <property type="entry name" value="TrpB-like_PALP_sf"/>
</dbReference>
<evidence type="ECO:0000259" key="4">
    <source>
        <dbReference type="Pfam" id="PF00291"/>
    </source>
</evidence>
<dbReference type="AlphaFoldDB" id="A0A517Y7X4"/>
<proteinExistence type="predicted"/>
<dbReference type="GO" id="GO:0006567">
    <property type="term" value="P:L-threonine catabolic process"/>
    <property type="evidence" value="ECO:0007669"/>
    <property type="project" value="TreeGrafter"/>
</dbReference>
<dbReference type="GO" id="GO:0003941">
    <property type="term" value="F:L-serine ammonia-lyase activity"/>
    <property type="evidence" value="ECO:0007669"/>
    <property type="project" value="TreeGrafter"/>
</dbReference>
<evidence type="ECO:0000256" key="3">
    <source>
        <dbReference type="ARBA" id="ARBA00023239"/>
    </source>
</evidence>
<evidence type="ECO:0000256" key="1">
    <source>
        <dbReference type="ARBA" id="ARBA00001933"/>
    </source>
</evidence>
<protein>
    <submittedName>
        <fullName evidence="5">Threonine synthase</fullName>
        <ecNumber evidence="5">4.2.3.1</ecNumber>
    </submittedName>
</protein>
<name>A0A517Y7X4_9BACT</name>
<evidence type="ECO:0000313" key="5">
    <source>
        <dbReference type="EMBL" id="QDU26338.1"/>
    </source>
</evidence>
<keyword evidence="3 5" id="KW-0456">Lyase</keyword>
<gene>
    <name evidence="5" type="primary">thrC_2</name>
    <name evidence="5" type="ORF">ETAA8_14160</name>
</gene>
<dbReference type="PANTHER" id="PTHR48078">
    <property type="entry name" value="THREONINE DEHYDRATASE, MITOCHONDRIAL-RELATED"/>
    <property type="match status" value="1"/>
</dbReference>
<dbReference type="RefSeq" id="WP_145086737.1">
    <property type="nucleotide sequence ID" value="NZ_CP036274.1"/>
</dbReference>
<dbReference type="PANTHER" id="PTHR48078:SF6">
    <property type="entry name" value="L-THREONINE DEHYDRATASE CATABOLIC TDCB"/>
    <property type="match status" value="1"/>
</dbReference>
<evidence type="ECO:0000313" key="6">
    <source>
        <dbReference type="Proteomes" id="UP000315017"/>
    </source>
</evidence>
<dbReference type="SUPFAM" id="SSF53686">
    <property type="entry name" value="Tryptophan synthase beta subunit-like PLP-dependent enzymes"/>
    <property type="match status" value="1"/>
</dbReference>
<feature type="domain" description="Tryptophan synthase beta chain-like PALP" evidence="4">
    <location>
        <begin position="20"/>
        <end position="328"/>
    </location>
</feature>
<reference evidence="5 6" key="1">
    <citation type="submission" date="2019-02" db="EMBL/GenBank/DDBJ databases">
        <title>Deep-cultivation of Planctomycetes and their phenomic and genomic characterization uncovers novel biology.</title>
        <authorList>
            <person name="Wiegand S."/>
            <person name="Jogler M."/>
            <person name="Boedeker C."/>
            <person name="Pinto D."/>
            <person name="Vollmers J."/>
            <person name="Rivas-Marin E."/>
            <person name="Kohn T."/>
            <person name="Peeters S.H."/>
            <person name="Heuer A."/>
            <person name="Rast P."/>
            <person name="Oberbeckmann S."/>
            <person name="Bunk B."/>
            <person name="Jeske O."/>
            <person name="Meyerdierks A."/>
            <person name="Storesund J.E."/>
            <person name="Kallscheuer N."/>
            <person name="Luecker S."/>
            <person name="Lage O.M."/>
            <person name="Pohl T."/>
            <person name="Merkel B.J."/>
            <person name="Hornburger P."/>
            <person name="Mueller R.-W."/>
            <person name="Bruemmer F."/>
            <person name="Labrenz M."/>
            <person name="Spormann A.M."/>
            <person name="Op den Camp H."/>
            <person name="Overmann J."/>
            <person name="Amann R."/>
            <person name="Jetten M.S.M."/>
            <person name="Mascher T."/>
            <person name="Medema M.H."/>
            <person name="Devos D.P."/>
            <person name="Kaster A.-K."/>
            <person name="Ovreas L."/>
            <person name="Rohde M."/>
            <person name="Galperin M.Y."/>
            <person name="Jogler C."/>
        </authorList>
    </citation>
    <scope>NUCLEOTIDE SEQUENCE [LARGE SCALE GENOMIC DNA]</scope>
    <source>
        <strain evidence="5 6">ETA_A8</strain>
    </source>
</reference>